<proteinExistence type="predicted"/>
<evidence type="ECO:0000313" key="2">
    <source>
        <dbReference type="Proteomes" id="UP000199323"/>
    </source>
</evidence>
<accession>A0A1I2L892</accession>
<evidence type="ECO:0000313" key="1">
    <source>
        <dbReference type="EMBL" id="SFF75544.1"/>
    </source>
</evidence>
<dbReference type="STRING" id="380248.SAMN05216251_12775"/>
<protein>
    <submittedName>
        <fullName evidence="1">Uncharacterized protein</fullName>
    </submittedName>
</protein>
<keyword evidence="2" id="KW-1185">Reference proteome</keyword>
<dbReference type="Proteomes" id="UP000199323">
    <property type="component" value="Unassembled WGS sequence"/>
</dbReference>
<dbReference type="EMBL" id="FONG01000027">
    <property type="protein sequence ID" value="SFF75544.1"/>
    <property type="molecule type" value="Genomic_DNA"/>
</dbReference>
<name>A0A1I2L892_9ACTN</name>
<sequence>MILLCGGIGGPAQGFDGTGVDYSGSDFNSSGSGGGFGCGALE</sequence>
<reference evidence="1 2" key="1">
    <citation type="submission" date="2016-10" db="EMBL/GenBank/DDBJ databases">
        <authorList>
            <person name="de Groot N.N."/>
        </authorList>
    </citation>
    <scope>NUCLEOTIDE SEQUENCE [LARGE SCALE GENOMIC DNA]</scope>
    <source>
        <strain evidence="1 2">CGMCC 4.3510</strain>
    </source>
</reference>
<organism evidence="1 2">
    <name type="scientific">Actinacidiphila alni</name>
    <dbReference type="NCBI Taxonomy" id="380248"/>
    <lineage>
        <taxon>Bacteria</taxon>
        <taxon>Bacillati</taxon>
        <taxon>Actinomycetota</taxon>
        <taxon>Actinomycetes</taxon>
        <taxon>Kitasatosporales</taxon>
        <taxon>Streptomycetaceae</taxon>
        <taxon>Actinacidiphila</taxon>
    </lineage>
</organism>
<dbReference type="AlphaFoldDB" id="A0A1I2L892"/>
<gene>
    <name evidence="1" type="ORF">SAMN05216251_12775</name>
</gene>